<comment type="function">
    <text evidence="1">Needed for flagellar regrowth and assembly.</text>
</comment>
<evidence type="ECO:0000256" key="7">
    <source>
        <dbReference type="ARBA" id="ARBA00023225"/>
    </source>
</evidence>
<evidence type="ECO:0000256" key="1">
    <source>
        <dbReference type="ARBA" id="ARBA00003041"/>
    </source>
</evidence>
<dbReference type="Proteomes" id="UP000178449">
    <property type="component" value="Unassembled WGS sequence"/>
</dbReference>
<dbReference type="InterPro" id="IPR018035">
    <property type="entry name" value="Flagellar_FliH/T3SS_HrpE"/>
</dbReference>
<evidence type="ECO:0000256" key="8">
    <source>
        <dbReference type="SAM" id="Coils"/>
    </source>
</evidence>
<dbReference type="GO" id="GO:0015031">
    <property type="term" value="P:protein transport"/>
    <property type="evidence" value="ECO:0007669"/>
    <property type="project" value="UniProtKB-KW"/>
</dbReference>
<evidence type="ECO:0000256" key="2">
    <source>
        <dbReference type="ARBA" id="ARBA00006602"/>
    </source>
</evidence>
<dbReference type="STRING" id="1817772.A2527_06095"/>
<evidence type="ECO:0000313" key="11">
    <source>
        <dbReference type="EMBL" id="OGG94766.1"/>
    </source>
</evidence>
<name>A0A1F6G9J3_9PROT</name>
<feature type="domain" description="Flagellar assembly protein FliH/Type III secretion system HrpE" evidence="10">
    <location>
        <begin position="163"/>
        <end position="286"/>
    </location>
</feature>
<organism evidence="11 12">
    <name type="scientific">Candidatus Lambdaproteobacteria bacterium RIFOXYD2_FULL_50_16</name>
    <dbReference type="NCBI Taxonomy" id="1817772"/>
    <lineage>
        <taxon>Bacteria</taxon>
        <taxon>Pseudomonadati</taxon>
        <taxon>Pseudomonadota</taxon>
        <taxon>Candidatus Lambdaproteobacteria</taxon>
    </lineage>
</organism>
<feature type="coiled-coil region" evidence="8">
    <location>
        <begin position="98"/>
        <end position="132"/>
    </location>
</feature>
<dbReference type="AlphaFoldDB" id="A0A1F6G9J3"/>
<evidence type="ECO:0000256" key="3">
    <source>
        <dbReference type="ARBA" id="ARBA00016507"/>
    </source>
</evidence>
<evidence type="ECO:0000256" key="9">
    <source>
        <dbReference type="SAM" id="MobiDB-lite"/>
    </source>
</evidence>
<keyword evidence="6" id="KW-0653">Protein transport</keyword>
<dbReference type="GO" id="GO:0044781">
    <property type="term" value="P:bacterial-type flagellum organization"/>
    <property type="evidence" value="ECO:0007669"/>
    <property type="project" value="UniProtKB-KW"/>
</dbReference>
<dbReference type="Pfam" id="PF02108">
    <property type="entry name" value="FliH"/>
    <property type="match status" value="1"/>
</dbReference>
<evidence type="ECO:0000256" key="6">
    <source>
        <dbReference type="ARBA" id="ARBA00022927"/>
    </source>
</evidence>
<evidence type="ECO:0000256" key="5">
    <source>
        <dbReference type="ARBA" id="ARBA00022795"/>
    </source>
</evidence>
<dbReference type="InterPro" id="IPR051472">
    <property type="entry name" value="T3SS_Stator/FliH"/>
</dbReference>
<dbReference type="EMBL" id="MFNE01000035">
    <property type="protein sequence ID" value="OGG94766.1"/>
    <property type="molecule type" value="Genomic_DNA"/>
</dbReference>
<keyword evidence="7" id="KW-1006">Bacterial flagellum protein export</keyword>
<reference evidence="11 12" key="1">
    <citation type="journal article" date="2016" name="Nat. Commun.">
        <title>Thousands of microbial genomes shed light on interconnected biogeochemical processes in an aquifer system.</title>
        <authorList>
            <person name="Anantharaman K."/>
            <person name="Brown C.T."/>
            <person name="Hug L.A."/>
            <person name="Sharon I."/>
            <person name="Castelle C.J."/>
            <person name="Probst A.J."/>
            <person name="Thomas B.C."/>
            <person name="Singh A."/>
            <person name="Wilkins M.J."/>
            <person name="Karaoz U."/>
            <person name="Brodie E.L."/>
            <person name="Williams K.H."/>
            <person name="Hubbard S.S."/>
            <person name="Banfield J.F."/>
        </authorList>
    </citation>
    <scope>NUCLEOTIDE SEQUENCE [LARGE SCALE GENOMIC DNA]</scope>
</reference>
<evidence type="ECO:0000256" key="4">
    <source>
        <dbReference type="ARBA" id="ARBA00022448"/>
    </source>
</evidence>
<sequence length="375" mass="41921">MKQDYSAPKFEDWTPGQKPGAKPAKVPGTNADVFTPISFYDKPKSGLSLDKVDISKFSSTQFVAEGTLLTNVEEYSKRIRKEAERQAGQIRLQAELARSVAEEEVAKADKLLHETEKECERLYAETNTAADEIKRRATEEGFSEGFKAGLEQSVVDNRLLTSHVLDLLAELKDLRQSLMRQHESEIVRQALLMAKKVVHGELTTKPEFILSELKGAIARFEGEGKIRISLNPIEYDFIAKHQRELEGYLEPGQPLVLKKDNNIACSEPLIESDFSLVELDLNRQFKLIEIALAECGEDRRSLFDPRFRVERESEKAAVAGQIAAGKLAEEEAHQALLQKAVADRMAFEDASSKKAQEASADSEDANPEDSPNEET</sequence>
<evidence type="ECO:0000313" key="12">
    <source>
        <dbReference type="Proteomes" id="UP000178449"/>
    </source>
</evidence>
<dbReference type="PANTHER" id="PTHR34982:SF1">
    <property type="entry name" value="FLAGELLAR ASSEMBLY PROTEIN FLIH"/>
    <property type="match status" value="1"/>
</dbReference>
<feature type="compositionally biased region" description="Acidic residues" evidence="9">
    <location>
        <begin position="360"/>
        <end position="375"/>
    </location>
</feature>
<accession>A0A1F6G9J3</accession>
<comment type="caution">
    <text evidence="11">The sequence shown here is derived from an EMBL/GenBank/DDBJ whole genome shotgun (WGS) entry which is preliminary data.</text>
</comment>
<dbReference type="GO" id="GO:0005829">
    <property type="term" value="C:cytosol"/>
    <property type="evidence" value="ECO:0007669"/>
    <property type="project" value="TreeGrafter"/>
</dbReference>
<protein>
    <recommendedName>
        <fullName evidence="3">Flagellar assembly protein FliH</fullName>
    </recommendedName>
</protein>
<dbReference type="PANTHER" id="PTHR34982">
    <property type="entry name" value="YOP PROTEINS TRANSLOCATION PROTEIN L"/>
    <property type="match status" value="1"/>
</dbReference>
<keyword evidence="4" id="KW-0813">Transport</keyword>
<evidence type="ECO:0000259" key="10">
    <source>
        <dbReference type="Pfam" id="PF02108"/>
    </source>
</evidence>
<gene>
    <name evidence="11" type="ORF">A2527_06095</name>
</gene>
<proteinExistence type="inferred from homology"/>
<keyword evidence="5" id="KW-1005">Bacterial flagellum biogenesis</keyword>
<feature type="region of interest" description="Disordered" evidence="9">
    <location>
        <begin position="1"/>
        <end position="28"/>
    </location>
</feature>
<feature type="region of interest" description="Disordered" evidence="9">
    <location>
        <begin position="348"/>
        <end position="375"/>
    </location>
</feature>
<keyword evidence="8" id="KW-0175">Coiled coil</keyword>
<comment type="similarity">
    <text evidence="2">Belongs to the FliH family.</text>
</comment>